<dbReference type="PROSITE" id="PS00491">
    <property type="entry name" value="PROLINE_PEPTIDASE"/>
    <property type="match status" value="1"/>
</dbReference>
<dbReference type="RefSeq" id="WP_158525683.1">
    <property type="nucleotide sequence ID" value="NZ_JADIJL010000001.1"/>
</dbReference>
<dbReference type="Proteomes" id="UP000247978">
    <property type="component" value="Unassembled WGS sequence"/>
</dbReference>
<dbReference type="GO" id="GO:0008235">
    <property type="term" value="F:metalloexopeptidase activity"/>
    <property type="evidence" value="ECO:0007669"/>
    <property type="project" value="UniProtKB-ARBA"/>
</dbReference>
<organism evidence="8 9">
    <name type="scientific">Pseudogracilibacillus auburnensis</name>
    <dbReference type="NCBI Taxonomy" id="1494959"/>
    <lineage>
        <taxon>Bacteria</taxon>
        <taxon>Bacillati</taxon>
        <taxon>Bacillota</taxon>
        <taxon>Bacilli</taxon>
        <taxon>Bacillales</taxon>
        <taxon>Bacillaceae</taxon>
        <taxon>Pseudogracilibacillus</taxon>
    </lineage>
</organism>
<dbReference type="CDD" id="cd01092">
    <property type="entry name" value="APP-like"/>
    <property type="match status" value="1"/>
</dbReference>
<evidence type="ECO:0000259" key="6">
    <source>
        <dbReference type="Pfam" id="PF00557"/>
    </source>
</evidence>
<keyword evidence="5" id="KW-0464">Manganese</keyword>
<dbReference type="InterPro" id="IPR036005">
    <property type="entry name" value="Creatinase/aminopeptidase-like"/>
</dbReference>
<dbReference type="SUPFAM" id="SSF55920">
    <property type="entry name" value="Creatinase/aminopeptidase"/>
    <property type="match status" value="1"/>
</dbReference>
<evidence type="ECO:0000256" key="5">
    <source>
        <dbReference type="ARBA" id="ARBA00023211"/>
    </source>
</evidence>
<proteinExistence type="inferred from homology"/>
<dbReference type="PRINTS" id="PR00599">
    <property type="entry name" value="MAPEPTIDASE"/>
</dbReference>
<dbReference type="InterPro" id="IPR050659">
    <property type="entry name" value="Peptidase_M24B"/>
</dbReference>
<name>A0A2V3VSP4_9BACI</name>
<dbReference type="InterPro" id="IPR000587">
    <property type="entry name" value="Creatinase_N"/>
</dbReference>
<dbReference type="InterPro" id="IPR001131">
    <property type="entry name" value="Peptidase_M24B_aminopep-P_CS"/>
</dbReference>
<evidence type="ECO:0000259" key="7">
    <source>
        <dbReference type="Pfam" id="PF01321"/>
    </source>
</evidence>
<evidence type="ECO:0000256" key="3">
    <source>
        <dbReference type="ARBA" id="ARBA00022723"/>
    </source>
</evidence>
<comment type="similarity">
    <text evidence="2">Belongs to the peptidase M24B family.</text>
</comment>
<gene>
    <name evidence="8" type="ORF">DFR56_11412</name>
</gene>
<dbReference type="PANTHER" id="PTHR46112">
    <property type="entry name" value="AMINOPEPTIDASE"/>
    <property type="match status" value="1"/>
</dbReference>
<reference evidence="8 9" key="1">
    <citation type="submission" date="2018-05" db="EMBL/GenBank/DDBJ databases">
        <title>Genomic Encyclopedia of Type Strains, Phase IV (KMG-IV): sequencing the most valuable type-strain genomes for metagenomic binning, comparative biology and taxonomic classification.</title>
        <authorList>
            <person name="Goeker M."/>
        </authorList>
    </citation>
    <scope>NUCLEOTIDE SEQUENCE [LARGE SCALE GENOMIC DNA]</scope>
    <source>
        <strain evidence="8 9">DSM 28556</strain>
    </source>
</reference>
<evidence type="ECO:0000313" key="8">
    <source>
        <dbReference type="EMBL" id="PXW83728.1"/>
    </source>
</evidence>
<dbReference type="AlphaFoldDB" id="A0A2V3VSP4"/>
<dbReference type="OrthoDB" id="9806388at2"/>
<keyword evidence="3" id="KW-0479">Metal-binding</keyword>
<dbReference type="GO" id="GO:0046872">
    <property type="term" value="F:metal ion binding"/>
    <property type="evidence" value="ECO:0007669"/>
    <property type="project" value="UniProtKB-KW"/>
</dbReference>
<comment type="caution">
    <text evidence="8">The sequence shown here is derived from an EMBL/GenBank/DDBJ whole genome shotgun (WGS) entry which is preliminary data.</text>
</comment>
<feature type="domain" description="Peptidase M24" evidence="6">
    <location>
        <begin position="145"/>
        <end position="347"/>
    </location>
</feature>
<dbReference type="Pfam" id="PF01321">
    <property type="entry name" value="Creatinase_N"/>
    <property type="match status" value="1"/>
</dbReference>
<evidence type="ECO:0000313" key="9">
    <source>
        <dbReference type="Proteomes" id="UP000247978"/>
    </source>
</evidence>
<dbReference type="InterPro" id="IPR029149">
    <property type="entry name" value="Creatin/AminoP/Spt16_N"/>
</dbReference>
<dbReference type="Gene3D" id="3.40.350.10">
    <property type="entry name" value="Creatinase/prolidase N-terminal domain"/>
    <property type="match status" value="1"/>
</dbReference>
<evidence type="ECO:0000256" key="4">
    <source>
        <dbReference type="ARBA" id="ARBA00022801"/>
    </source>
</evidence>
<protein>
    <submittedName>
        <fullName evidence="8">Xaa-Pro dipeptidase</fullName>
    </submittedName>
</protein>
<dbReference type="SUPFAM" id="SSF53092">
    <property type="entry name" value="Creatinase/prolidase N-terminal domain"/>
    <property type="match status" value="1"/>
</dbReference>
<dbReference type="Pfam" id="PF00557">
    <property type="entry name" value="Peptidase_M24"/>
    <property type="match status" value="1"/>
</dbReference>
<dbReference type="InterPro" id="IPR001714">
    <property type="entry name" value="Pept_M24_MAP"/>
</dbReference>
<keyword evidence="9" id="KW-1185">Reference proteome</keyword>
<dbReference type="InterPro" id="IPR000994">
    <property type="entry name" value="Pept_M24"/>
</dbReference>
<sequence>MYQTRQRRLINHLQTEQNMDVALITSPTNIYYYTGFLANPHERFFALAIDTKKDKTMLFLPSLDEQAAKEKAEVTELIPIDDHENAFDKFRDSLGKVDSFAFEKSHVTVMRFEQIAAYFNNTSFTNIEPFILSERLTKSTKEIDHVKKAIQITEEGLAHTIPKIALGLTELQIKAELEYQLTVLGSDGLAFDTLVLSGEKSALPHGTAGERPIQNGDFLLFDFGVNVNGYCSDLTRTFIIGEGTEKQSDIYNTVLAANEKAISQVKVGDELLNIDRAARDFITLKGYGNYFTHRIGHGLGLEVHEKPSIHNENKELIQPGMLFTIEPGIYVPKIGGVRIEDNIYITEDGGVEVLSSYPKKLTYIPI</sequence>
<keyword evidence="4" id="KW-0378">Hydrolase</keyword>
<evidence type="ECO:0000256" key="2">
    <source>
        <dbReference type="ARBA" id="ARBA00008766"/>
    </source>
</evidence>
<dbReference type="GO" id="GO:0004177">
    <property type="term" value="F:aminopeptidase activity"/>
    <property type="evidence" value="ECO:0007669"/>
    <property type="project" value="UniProtKB-ARBA"/>
</dbReference>
<evidence type="ECO:0000256" key="1">
    <source>
        <dbReference type="ARBA" id="ARBA00001936"/>
    </source>
</evidence>
<comment type="cofactor">
    <cofactor evidence="1">
        <name>Mn(2+)</name>
        <dbReference type="ChEBI" id="CHEBI:29035"/>
    </cofactor>
</comment>
<feature type="domain" description="Creatinase N-terminal" evidence="7">
    <location>
        <begin position="6"/>
        <end position="135"/>
    </location>
</feature>
<dbReference type="Gene3D" id="3.90.230.10">
    <property type="entry name" value="Creatinase/methionine aminopeptidase superfamily"/>
    <property type="match status" value="1"/>
</dbReference>
<accession>A0A2V3VSP4</accession>
<dbReference type="PANTHER" id="PTHR46112:SF10">
    <property type="entry name" value="DIPEPTIDASE YKVY-RELATED"/>
    <property type="match status" value="1"/>
</dbReference>
<dbReference type="EMBL" id="QJJQ01000014">
    <property type="protein sequence ID" value="PXW83728.1"/>
    <property type="molecule type" value="Genomic_DNA"/>
</dbReference>